<organism evidence="2 3">
    <name type="scientific">Nesterenkonia sedimenti</name>
    <dbReference type="NCBI Taxonomy" id="1463632"/>
    <lineage>
        <taxon>Bacteria</taxon>
        <taxon>Bacillati</taxon>
        <taxon>Actinomycetota</taxon>
        <taxon>Actinomycetes</taxon>
        <taxon>Micrococcales</taxon>
        <taxon>Micrococcaceae</taxon>
        <taxon>Nesterenkonia</taxon>
    </lineage>
</organism>
<keyword evidence="1" id="KW-0472">Membrane</keyword>
<keyword evidence="1" id="KW-1133">Transmembrane helix</keyword>
<dbReference type="Proteomes" id="UP000523139">
    <property type="component" value="Unassembled WGS sequence"/>
</dbReference>
<dbReference type="AlphaFoldDB" id="A0A7X8TH99"/>
<gene>
    <name evidence="2" type="ORF">HGQ17_01525</name>
</gene>
<accession>A0A7X8TH99</accession>
<protein>
    <submittedName>
        <fullName evidence="2">Uncharacterized protein</fullName>
    </submittedName>
</protein>
<comment type="caution">
    <text evidence="2">The sequence shown here is derived from an EMBL/GenBank/DDBJ whole genome shotgun (WGS) entry which is preliminary data.</text>
</comment>
<feature type="transmembrane region" description="Helical" evidence="1">
    <location>
        <begin position="28"/>
        <end position="49"/>
    </location>
</feature>
<reference evidence="2 3" key="1">
    <citation type="submission" date="2020-04" db="EMBL/GenBank/DDBJ databases">
        <title>Nesterenkonia sp. nov., isolated from marine sediment.</title>
        <authorList>
            <person name="Zhang G."/>
        </authorList>
    </citation>
    <scope>NUCLEOTIDE SEQUENCE [LARGE SCALE GENOMIC DNA]</scope>
    <source>
        <strain evidence="2 3">MY13</strain>
    </source>
</reference>
<keyword evidence="1" id="KW-0812">Transmembrane</keyword>
<dbReference type="EMBL" id="JABAHY010000001">
    <property type="protein sequence ID" value="NLS08703.1"/>
    <property type="molecule type" value="Genomic_DNA"/>
</dbReference>
<proteinExistence type="predicted"/>
<keyword evidence="3" id="KW-1185">Reference proteome</keyword>
<sequence length="61" mass="6534">MISFVIVALIDQESQIRGFLDDLAGEEWAVAAAIAAGVLLIGAVLLLIWKPPQRNSANSQE</sequence>
<evidence type="ECO:0000313" key="2">
    <source>
        <dbReference type="EMBL" id="NLS08703.1"/>
    </source>
</evidence>
<name>A0A7X8TH99_9MICC</name>
<evidence type="ECO:0000313" key="3">
    <source>
        <dbReference type="Proteomes" id="UP000523139"/>
    </source>
</evidence>
<evidence type="ECO:0000256" key="1">
    <source>
        <dbReference type="SAM" id="Phobius"/>
    </source>
</evidence>